<comment type="caution">
    <text evidence="2">The sequence shown here is derived from an EMBL/GenBank/DDBJ whole genome shotgun (WGS) entry which is preliminary data.</text>
</comment>
<evidence type="ECO:0000313" key="2">
    <source>
        <dbReference type="EMBL" id="KAE9059348.1"/>
    </source>
</evidence>
<dbReference type="AlphaFoldDB" id="A0A6G0JKB7"/>
<reference evidence="2 3" key="1">
    <citation type="submission" date="2018-09" db="EMBL/GenBank/DDBJ databases">
        <title>Genomic investigation of the strawberry pathogen Phytophthora fragariae indicates pathogenicity is determined by transcriptional variation in three key races.</title>
        <authorList>
            <person name="Adams T.M."/>
            <person name="Armitage A.D."/>
            <person name="Sobczyk M.K."/>
            <person name="Bates H.J."/>
            <person name="Dunwell J.M."/>
            <person name="Nellist C.F."/>
            <person name="Harrison R.J."/>
        </authorList>
    </citation>
    <scope>NUCLEOTIDE SEQUENCE [LARGE SCALE GENOMIC DNA]</scope>
    <source>
        <strain evidence="2 3">ONT-3</strain>
    </source>
</reference>
<gene>
    <name evidence="2" type="ORF">PF010_g30650</name>
</gene>
<dbReference type="EMBL" id="QXFX01006051">
    <property type="protein sequence ID" value="KAE9059348.1"/>
    <property type="molecule type" value="Genomic_DNA"/>
</dbReference>
<evidence type="ECO:0000313" key="3">
    <source>
        <dbReference type="Proteomes" id="UP000488956"/>
    </source>
</evidence>
<evidence type="ECO:0000256" key="1">
    <source>
        <dbReference type="SAM" id="MobiDB-lite"/>
    </source>
</evidence>
<feature type="compositionally biased region" description="Basic and acidic residues" evidence="1">
    <location>
        <begin position="11"/>
        <end position="20"/>
    </location>
</feature>
<protein>
    <submittedName>
        <fullName evidence="2">Uncharacterized protein</fullName>
    </submittedName>
</protein>
<accession>A0A6G0JKB7</accession>
<proteinExistence type="predicted"/>
<name>A0A6G0JKB7_9STRA</name>
<feature type="region of interest" description="Disordered" evidence="1">
    <location>
        <begin position="1"/>
        <end position="33"/>
    </location>
</feature>
<organism evidence="2 3">
    <name type="scientific">Phytophthora fragariae</name>
    <dbReference type="NCBI Taxonomy" id="53985"/>
    <lineage>
        <taxon>Eukaryota</taxon>
        <taxon>Sar</taxon>
        <taxon>Stramenopiles</taxon>
        <taxon>Oomycota</taxon>
        <taxon>Peronosporomycetes</taxon>
        <taxon>Peronosporales</taxon>
        <taxon>Peronosporaceae</taxon>
        <taxon>Phytophthora</taxon>
    </lineage>
</organism>
<sequence length="127" mass="14459">MAGTTGAARQPRTDINEKEAAQAPSVPHNMPIGREERRKLPDLPFQYKYGSGEDYYVRECYKEYYPLVEQFVLTEESCLTVTGTPDIGKSVFYAYCFEEFCKAHRDEWIVVAVSHKAGAATQFAVYE</sequence>
<dbReference type="Proteomes" id="UP000488956">
    <property type="component" value="Unassembled WGS sequence"/>
</dbReference>